<keyword evidence="9" id="KW-1185">Reference proteome</keyword>
<dbReference type="GeneID" id="98916642"/>
<dbReference type="PROSITE" id="PS51093">
    <property type="entry name" value="PTS_EIIA_TYPE_1"/>
    <property type="match status" value="1"/>
</dbReference>
<dbReference type="InterPro" id="IPR050890">
    <property type="entry name" value="PTS_EIIA_component"/>
</dbReference>
<evidence type="ECO:0000313" key="9">
    <source>
        <dbReference type="Proteomes" id="UP000295515"/>
    </source>
</evidence>
<dbReference type="GO" id="GO:0005737">
    <property type="term" value="C:cytoplasm"/>
    <property type="evidence" value="ECO:0007669"/>
    <property type="project" value="UniProtKB-SubCell"/>
</dbReference>
<comment type="caution">
    <text evidence="8">The sequence shown here is derived from an EMBL/GenBank/DDBJ whole genome shotgun (WGS) entry which is preliminary data.</text>
</comment>
<dbReference type="PANTHER" id="PTHR45008">
    <property type="entry name" value="PTS SYSTEM GLUCOSE-SPECIFIC EIIA COMPONENT"/>
    <property type="match status" value="1"/>
</dbReference>
<protein>
    <submittedName>
        <fullName evidence="8">PTS system glucose-specific IIA component</fullName>
    </submittedName>
</protein>
<organism evidence="8 9">
    <name type="scientific">Longibaculum muris</name>
    <dbReference type="NCBI Taxonomy" id="1796628"/>
    <lineage>
        <taxon>Bacteria</taxon>
        <taxon>Bacillati</taxon>
        <taxon>Bacillota</taxon>
        <taxon>Erysipelotrichia</taxon>
        <taxon>Erysipelotrichales</taxon>
        <taxon>Coprobacillaceae</taxon>
        <taxon>Longibaculum</taxon>
    </lineage>
</organism>
<accession>A0A4R3YKU9</accession>
<keyword evidence="4" id="KW-0808">Transferase</keyword>
<evidence type="ECO:0000259" key="7">
    <source>
        <dbReference type="PROSITE" id="PS51093"/>
    </source>
</evidence>
<sequence>MFLKKNTIIHAICGGKIVYLDDIDDYAFSHYLIGDGIAIETDQREIYSPCDGIITTIAQSGHAFTMQLKNGIELLIHIGINHQHHSSEYFHYHIQVGEQVTSQTLILTLDKNYISLHNHEILIPIIVLNSQEHPIKTMTTSPKVTLGQKILTLK</sequence>
<dbReference type="Proteomes" id="UP000295515">
    <property type="component" value="Unassembled WGS sequence"/>
</dbReference>
<proteinExistence type="predicted"/>
<evidence type="ECO:0000256" key="3">
    <source>
        <dbReference type="ARBA" id="ARBA00022597"/>
    </source>
</evidence>
<dbReference type="GO" id="GO:0016301">
    <property type="term" value="F:kinase activity"/>
    <property type="evidence" value="ECO:0007669"/>
    <property type="project" value="UniProtKB-KW"/>
</dbReference>
<evidence type="ECO:0000313" key="8">
    <source>
        <dbReference type="EMBL" id="TCV91674.1"/>
    </source>
</evidence>
<evidence type="ECO:0000256" key="5">
    <source>
        <dbReference type="ARBA" id="ARBA00022683"/>
    </source>
</evidence>
<keyword evidence="6" id="KW-0418">Kinase</keyword>
<comment type="subcellular location">
    <subcellularLocation>
        <location evidence="1">Cytoplasm</location>
    </subcellularLocation>
</comment>
<evidence type="ECO:0000256" key="2">
    <source>
        <dbReference type="ARBA" id="ARBA00022448"/>
    </source>
</evidence>
<evidence type="ECO:0000256" key="4">
    <source>
        <dbReference type="ARBA" id="ARBA00022679"/>
    </source>
</evidence>
<dbReference type="Gene3D" id="2.70.70.10">
    <property type="entry name" value="Glucose Permease (Domain IIA)"/>
    <property type="match status" value="1"/>
</dbReference>
<dbReference type="InterPro" id="IPR001127">
    <property type="entry name" value="PTS_EIIA_1_perm"/>
</dbReference>
<dbReference type="EMBL" id="SMCQ01000030">
    <property type="protein sequence ID" value="TCV91674.1"/>
    <property type="molecule type" value="Genomic_DNA"/>
</dbReference>
<dbReference type="Pfam" id="PF00358">
    <property type="entry name" value="PTS_EIIA_1"/>
    <property type="match status" value="1"/>
</dbReference>
<dbReference type="GO" id="GO:0009401">
    <property type="term" value="P:phosphoenolpyruvate-dependent sugar phosphotransferase system"/>
    <property type="evidence" value="ECO:0007669"/>
    <property type="project" value="UniProtKB-KW"/>
</dbReference>
<reference evidence="8 9" key="1">
    <citation type="submission" date="2019-03" db="EMBL/GenBank/DDBJ databases">
        <title>Genomic Encyclopedia of Type Strains, Phase IV (KMG-IV): sequencing the most valuable type-strain genomes for metagenomic binning, comparative biology and taxonomic classification.</title>
        <authorList>
            <person name="Goeker M."/>
        </authorList>
    </citation>
    <scope>NUCLEOTIDE SEQUENCE [LARGE SCALE GENOMIC DNA]</scope>
    <source>
        <strain evidence="8 9">DSM 29487</strain>
    </source>
</reference>
<dbReference type="AlphaFoldDB" id="A0A4R3YKU9"/>
<keyword evidence="3" id="KW-0762">Sugar transport</keyword>
<keyword evidence="5" id="KW-0598">Phosphotransferase system</keyword>
<feature type="domain" description="PTS EIIA type-1" evidence="7">
    <location>
        <begin position="25"/>
        <end position="129"/>
    </location>
</feature>
<dbReference type="InterPro" id="IPR011055">
    <property type="entry name" value="Dup_hybrid_motif"/>
</dbReference>
<evidence type="ECO:0000256" key="6">
    <source>
        <dbReference type="ARBA" id="ARBA00022777"/>
    </source>
</evidence>
<keyword evidence="2" id="KW-0813">Transport</keyword>
<dbReference type="PANTHER" id="PTHR45008:SF1">
    <property type="entry name" value="PTS SYSTEM GLUCOSE-SPECIFIC EIIA COMPONENT"/>
    <property type="match status" value="1"/>
</dbReference>
<dbReference type="SUPFAM" id="SSF51261">
    <property type="entry name" value="Duplicated hybrid motif"/>
    <property type="match status" value="1"/>
</dbReference>
<gene>
    <name evidence="8" type="ORF">EDD60_13024</name>
</gene>
<name>A0A4R3YKU9_9FIRM</name>
<dbReference type="RefSeq" id="WP_066450210.1">
    <property type="nucleotide sequence ID" value="NZ_JANKBF010000022.1"/>
</dbReference>
<evidence type="ECO:0000256" key="1">
    <source>
        <dbReference type="ARBA" id="ARBA00004496"/>
    </source>
</evidence>